<dbReference type="EMBL" id="KI963977">
    <property type="protein sequence ID" value="EUC45798.1"/>
    <property type="molecule type" value="Genomic_DNA"/>
</dbReference>
<feature type="compositionally biased region" description="Polar residues" evidence="1">
    <location>
        <begin position="937"/>
        <end position="960"/>
    </location>
</feature>
<evidence type="ECO:0000256" key="2">
    <source>
        <dbReference type="SAM" id="Phobius"/>
    </source>
</evidence>
<dbReference type="KEGG" id="bor:COCMIDRAFT_94538"/>
<feature type="region of interest" description="Disordered" evidence="1">
    <location>
        <begin position="782"/>
        <end position="804"/>
    </location>
</feature>
<evidence type="ECO:0000256" key="1">
    <source>
        <dbReference type="SAM" id="MobiDB-lite"/>
    </source>
</evidence>
<keyword evidence="4" id="KW-1185">Reference proteome</keyword>
<dbReference type="eggNOG" id="ENOG502SGVE">
    <property type="taxonomic scope" value="Eukaryota"/>
</dbReference>
<feature type="compositionally biased region" description="Polar residues" evidence="1">
    <location>
        <begin position="783"/>
        <end position="804"/>
    </location>
</feature>
<evidence type="ECO:0000313" key="3">
    <source>
        <dbReference type="EMBL" id="EUC45798.1"/>
    </source>
</evidence>
<feature type="compositionally biased region" description="Low complexity" evidence="1">
    <location>
        <begin position="146"/>
        <end position="159"/>
    </location>
</feature>
<reference evidence="3 4" key="1">
    <citation type="journal article" date="2013" name="PLoS Genet.">
        <title>Comparative genome structure, secondary metabolite, and effector coding capacity across Cochliobolus pathogens.</title>
        <authorList>
            <person name="Condon B.J."/>
            <person name="Leng Y."/>
            <person name="Wu D."/>
            <person name="Bushley K.E."/>
            <person name="Ohm R.A."/>
            <person name="Otillar R."/>
            <person name="Martin J."/>
            <person name="Schackwitz W."/>
            <person name="Grimwood J."/>
            <person name="MohdZainudin N."/>
            <person name="Xue C."/>
            <person name="Wang R."/>
            <person name="Manning V.A."/>
            <person name="Dhillon B."/>
            <person name="Tu Z.J."/>
            <person name="Steffenson B.J."/>
            <person name="Salamov A."/>
            <person name="Sun H."/>
            <person name="Lowry S."/>
            <person name="LaButti K."/>
            <person name="Han J."/>
            <person name="Copeland A."/>
            <person name="Lindquist E."/>
            <person name="Barry K."/>
            <person name="Schmutz J."/>
            <person name="Baker S.E."/>
            <person name="Ciuffetti L.M."/>
            <person name="Grigoriev I.V."/>
            <person name="Zhong S."/>
            <person name="Turgeon B.G."/>
        </authorList>
    </citation>
    <scope>NUCLEOTIDE SEQUENCE [LARGE SCALE GENOMIC DNA]</scope>
    <source>
        <strain evidence="3 4">ATCC 44560</strain>
    </source>
</reference>
<gene>
    <name evidence="3" type="ORF">COCMIDRAFT_94538</name>
</gene>
<dbReference type="OrthoDB" id="5353066at2759"/>
<accession>W6Z7R0</accession>
<feature type="region of interest" description="Disordered" evidence="1">
    <location>
        <begin position="1"/>
        <end position="27"/>
    </location>
</feature>
<feature type="compositionally biased region" description="Basic and acidic residues" evidence="1">
    <location>
        <begin position="736"/>
        <end position="745"/>
    </location>
</feature>
<feature type="transmembrane region" description="Helical" evidence="2">
    <location>
        <begin position="1170"/>
        <end position="1197"/>
    </location>
</feature>
<feature type="region of interest" description="Disordered" evidence="1">
    <location>
        <begin position="658"/>
        <end position="689"/>
    </location>
</feature>
<feature type="compositionally biased region" description="Polar residues" evidence="1">
    <location>
        <begin position="212"/>
        <end position="227"/>
    </location>
</feature>
<dbReference type="HOGENOM" id="CLU_255870_0_0_1"/>
<feature type="region of interest" description="Disordered" evidence="1">
    <location>
        <begin position="338"/>
        <end position="369"/>
    </location>
</feature>
<feature type="compositionally biased region" description="Basic and acidic residues" evidence="1">
    <location>
        <begin position="519"/>
        <end position="530"/>
    </location>
</feature>
<dbReference type="RefSeq" id="XP_007687681.1">
    <property type="nucleotide sequence ID" value="XM_007689491.1"/>
</dbReference>
<proteinExistence type="predicted"/>
<evidence type="ECO:0000313" key="4">
    <source>
        <dbReference type="Proteomes" id="UP000054032"/>
    </source>
</evidence>
<dbReference type="Proteomes" id="UP000054032">
    <property type="component" value="Unassembled WGS sequence"/>
</dbReference>
<feature type="region of interest" description="Disordered" evidence="1">
    <location>
        <begin position="879"/>
        <end position="960"/>
    </location>
</feature>
<feature type="transmembrane region" description="Helical" evidence="2">
    <location>
        <begin position="1127"/>
        <end position="1149"/>
    </location>
</feature>
<dbReference type="AlphaFoldDB" id="W6Z7R0"/>
<feature type="compositionally biased region" description="Polar residues" evidence="1">
    <location>
        <begin position="880"/>
        <end position="890"/>
    </location>
</feature>
<keyword evidence="2" id="KW-1133">Transmembrane helix</keyword>
<feature type="region of interest" description="Disordered" evidence="1">
    <location>
        <begin position="1053"/>
        <end position="1080"/>
    </location>
</feature>
<keyword evidence="2" id="KW-0812">Transmembrane</keyword>
<feature type="region of interest" description="Disordered" evidence="1">
    <location>
        <begin position="138"/>
        <end position="245"/>
    </location>
</feature>
<protein>
    <submittedName>
        <fullName evidence="3">Uncharacterized protein</fullName>
    </submittedName>
</protein>
<dbReference type="GeneID" id="19128466"/>
<feature type="region of interest" description="Disordered" evidence="1">
    <location>
        <begin position="498"/>
        <end position="533"/>
    </location>
</feature>
<sequence>MATFYPHSQPPWASDRASPRLHAGNPMTPIHSPHHSLTSTVSSRTPIHTLTIHEYRKQQHTPTLTRKDTPPPGKTLRRKPAAPVLSDIERAASVPPSTWPDSGLPQRSLHFSQSAHQLKPTLHAFHQQTRPDLPFRAQSTEPRQQTGSISSLSTTSSSSKVRYFNPRKRLPRPPATTGLVAFPPSPVDVASPQTLPLPPTTPSLSTERTRWSDAQTTKTHSSFSLSRFPQPPHRVDSSPSLSLDEREPVHVNPQNFAATKPATPPTTPATIHYRGASFDLVNPRDSLLLHDIVTPSRDFDSSDYFPVPTSDEVFSEMAPKRAVYGDFYAAHAGILRHPADSPSQSNTDLPAPPTPAALSPNSSSYTSPIYSPESADIPSPLFVKTPGRESRFSLKGLTRSLTQRLSKAPPKPQDEELQEFHDRKVSTETMSMDLEFPRSFRPHISIPETSYDPVDPMSPVTPVGPMSPEDFPAFSPGQDEAKLSWKYSIKRYETQPLSSMLPEDKATQLEPRPTSQLPHLEESSLTKPYDDDMESIYPSSLIYTRDDRRASSYQQGLTSNRSNKANSLECGTQQPALQEVKNGFLERPAFTHPPGLPPQEIPPLAPAFEYNESPFVPSTSGISGITSDESADSYGDTRGLLHVSRYEDPIQPSLTQTLEPSSAYSQPKINPLGPSSSYSQVDVDSPNTPKEALDQAEKIFQDTANQQVIANQIPAIWARRNSGSQLLNRTVTNRSLDNKESAAVEERDDWETVGGNSRDSKDHGSLDSIADYSSYEETRKSIGLNSDGSLPSWVKQPQSPARSNYYSHPSPILNQHSHPFRSSPPELNIRSAMRTTPNTSSSPLPAGPVNLYAFGEKETQELLASGPNENIIIDEPSTAHAPQSNVSGNQDPADMSSAPGGPIGQGRQTMLEKLSIVGSKGKSTGTPRETSTRKTIRSVTSTSSTGLRQSSTVGRQNSRSDYTGFYASPFPATGSVTRISQRSSTHGPKHSRASSEMTLFPSSKALRQAQETYSPLDGCRDLRNSTTFVRNPRRASRSAVPGQTKLREMFLSPEARPTSSKRTHTMHFVGGDRPSTSDTNTPLHRSFPSLEIHPATSRSTVGYIHSPHLLCVERKANPEDEERRRKLSWMIFAAFCIFPPAIILFRFMGDSVIASMTDGHLGHCTPYSKRMALIAGIAVNVCLVIAALVPVLVVHALNVA</sequence>
<feature type="region of interest" description="Disordered" evidence="1">
    <location>
        <begin position="57"/>
        <end position="80"/>
    </location>
</feature>
<keyword evidence="2" id="KW-0472">Membrane</keyword>
<feature type="region of interest" description="Disordered" evidence="1">
    <location>
        <begin position="736"/>
        <end position="767"/>
    </location>
</feature>
<feature type="compositionally biased region" description="Polar residues" evidence="1">
    <location>
        <begin position="658"/>
        <end position="688"/>
    </location>
</feature>
<name>W6Z7R0_COCMI</name>
<organism evidence="3 4">
    <name type="scientific">Bipolaris oryzae ATCC 44560</name>
    <dbReference type="NCBI Taxonomy" id="930090"/>
    <lineage>
        <taxon>Eukaryota</taxon>
        <taxon>Fungi</taxon>
        <taxon>Dikarya</taxon>
        <taxon>Ascomycota</taxon>
        <taxon>Pezizomycotina</taxon>
        <taxon>Dothideomycetes</taxon>
        <taxon>Pleosporomycetidae</taxon>
        <taxon>Pleosporales</taxon>
        <taxon>Pleosporineae</taxon>
        <taxon>Pleosporaceae</taxon>
        <taxon>Bipolaris</taxon>
    </lineage>
</organism>